<accession>A0A9N9A825</accession>
<proteinExistence type="predicted"/>
<dbReference type="Proteomes" id="UP000789405">
    <property type="component" value="Unassembled WGS sequence"/>
</dbReference>
<keyword evidence="2" id="KW-1185">Reference proteome</keyword>
<name>A0A9N9A825_9GLOM</name>
<protein>
    <submittedName>
        <fullName evidence="1">5208_t:CDS:1</fullName>
    </submittedName>
</protein>
<dbReference type="AlphaFoldDB" id="A0A9N9A825"/>
<evidence type="ECO:0000313" key="2">
    <source>
        <dbReference type="Proteomes" id="UP000789405"/>
    </source>
</evidence>
<reference evidence="1" key="1">
    <citation type="submission" date="2021-06" db="EMBL/GenBank/DDBJ databases">
        <authorList>
            <person name="Kallberg Y."/>
            <person name="Tangrot J."/>
            <person name="Rosling A."/>
        </authorList>
    </citation>
    <scope>NUCLEOTIDE SEQUENCE</scope>
    <source>
        <strain evidence="1">MA453B</strain>
    </source>
</reference>
<organism evidence="1 2">
    <name type="scientific">Dentiscutata erythropus</name>
    <dbReference type="NCBI Taxonomy" id="1348616"/>
    <lineage>
        <taxon>Eukaryota</taxon>
        <taxon>Fungi</taxon>
        <taxon>Fungi incertae sedis</taxon>
        <taxon>Mucoromycota</taxon>
        <taxon>Glomeromycotina</taxon>
        <taxon>Glomeromycetes</taxon>
        <taxon>Diversisporales</taxon>
        <taxon>Gigasporaceae</taxon>
        <taxon>Dentiscutata</taxon>
    </lineage>
</organism>
<evidence type="ECO:0000313" key="1">
    <source>
        <dbReference type="EMBL" id="CAG8520813.1"/>
    </source>
</evidence>
<dbReference type="EMBL" id="CAJVPY010001409">
    <property type="protein sequence ID" value="CAG8520813.1"/>
    <property type="molecule type" value="Genomic_DNA"/>
</dbReference>
<gene>
    <name evidence="1" type="ORF">DERYTH_LOCUS3860</name>
</gene>
<comment type="caution">
    <text evidence="1">The sequence shown here is derived from an EMBL/GenBank/DDBJ whole genome shotgun (WGS) entry which is preliminary data.</text>
</comment>
<sequence length="55" mass="6487">MWPDADFVTWAATNLQSSLFSTEIPWRFRENLCRPPKVSRIDRLIPDPRTKLLSN</sequence>